<accession>A0A5C3P3P8</accession>
<proteinExistence type="predicted"/>
<protein>
    <recommendedName>
        <fullName evidence="3">DUF6533 domain-containing protein</fullName>
    </recommendedName>
</protein>
<evidence type="ECO:0000259" key="3">
    <source>
        <dbReference type="Pfam" id="PF20151"/>
    </source>
</evidence>
<keyword evidence="2" id="KW-0812">Transmembrane</keyword>
<feature type="transmembrane region" description="Helical" evidence="2">
    <location>
        <begin position="57"/>
        <end position="79"/>
    </location>
</feature>
<sequence>MSSDADSAAAAVALSESVYTQAFCALASSVLFIYDAFVTVDREVACFWSTKRAATSLLFFSNRYISMTVYVMVMVSVLYEPFPSDKLAGVNFPPFGCIATDGLTARLDIRPFFAVAHAKQRNGAVVISSRVPLVIADILLIYITCIKLSSREALRGICRKRLSLSGILFRDGIIYFVILFCLNLLHLVFSVTAVASNSTDQSYVPIFTAPISAILVSRFLLELQEANQAVLRLDIDDPLHFSTSPYDSDTPSFVSSLGGFINSDISKDSEDVDLKPHEASCSEGEEEIEVWGSSESPATSSLSV</sequence>
<dbReference type="AlphaFoldDB" id="A0A5C3P3P8"/>
<feature type="transmembrane region" description="Helical" evidence="2">
    <location>
        <begin position="167"/>
        <end position="191"/>
    </location>
</feature>
<feature type="transmembrane region" description="Helical" evidence="2">
    <location>
        <begin position="18"/>
        <end position="37"/>
    </location>
</feature>
<feature type="domain" description="DUF6533" evidence="3">
    <location>
        <begin position="24"/>
        <end position="67"/>
    </location>
</feature>
<keyword evidence="5" id="KW-1185">Reference proteome</keyword>
<name>A0A5C3P3P8_9APHY</name>
<dbReference type="InParanoid" id="A0A5C3P3P8"/>
<feature type="region of interest" description="Disordered" evidence="1">
    <location>
        <begin position="265"/>
        <end position="304"/>
    </location>
</feature>
<keyword evidence="2" id="KW-0472">Membrane</keyword>
<evidence type="ECO:0000313" key="5">
    <source>
        <dbReference type="Proteomes" id="UP000308197"/>
    </source>
</evidence>
<dbReference type="STRING" id="1314778.A0A5C3P3P8"/>
<dbReference type="Pfam" id="PF20151">
    <property type="entry name" value="DUF6533"/>
    <property type="match status" value="1"/>
</dbReference>
<dbReference type="Proteomes" id="UP000308197">
    <property type="component" value="Unassembled WGS sequence"/>
</dbReference>
<dbReference type="InterPro" id="IPR045340">
    <property type="entry name" value="DUF6533"/>
</dbReference>
<dbReference type="EMBL" id="ML211358">
    <property type="protein sequence ID" value="TFK83872.1"/>
    <property type="molecule type" value="Genomic_DNA"/>
</dbReference>
<evidence type="ECO:0000313" key="4">
    <source>
        <dbReference type="EMBL" id="TFK83872.1"/>
    </source>
</evidence>
<organism evidence="4 5">
    <name type="scientific">Polyporus arcularius HHB13444</name>
    <dbReference type="NCBI Taxonomy" id="1314778"/>
    <lineage>
        <taxon>Eukaryota</taxon>
        <taxon>Fungi</taxon>
        <taxon>Dikarya</taxon>
        <taxon>Basidiomycota</taxon>
        <taxon>Agaricomycotina</taxon>
        <taxon>Agaricomycetes</taxon>
        <taxon>Polyporales</taxon>
        <taxon>Polyporaceae</taxon>
        <taxon>Polyporus</taxon>
    </lineage>
</organism>
<feature type="compositionally biased region" description="Basic and acidic residues" evidence="1">
    <location>
        <begin position="265"/>
        <end position="280"/>
    </location>
</feature>
<feature type="transmembrane region" description="Helical" evidence="2">
    <location>
        <begin position="127"/>
        <end position="146"/>
    </location>
</feature>
<evidence type="ECO:0000256" key="1">
    <source>
        <dbReference type="SAM" id="MobiDB-lite"/>
    </source>
</evidence>
<feature type="transmembrane region" description="Helical" evidence="2">
    <location>
        <begin position="203"/>
        <end position="221"/>
    </location>
</feature>
<gene>
    <name evidence="4" type="ORF">K466DRAFT_602487</name>
</gene>
<reference evidence="4 5" key="1">
    <citation type="journal article" date="2019" name="Nat. Ecol. Evol.">
        <title>Megaphylogeny resolves global patterns of mushroom evolution.</title>
        <authorList>
            <person name="Varga T."/>
            <person name="Krizsan K."/>
            <person name="Foldi C."/>
            <person name="Dima B."/>
            <person name="Sanchez-Garcia M."/>
            <person name="Sanchez-Ramirez S."/>
            <person name="Szollosi G.J."/>
            <person name="Szarkandi J.G."/>
            <person name="Papp V."/>
            <person name="Albert L."/>
            <person name="Andreopoulos W."/>
            <person name="Angelini C."/>
            <person name="Antonin V."/>
            <person name="Barry K.W."/>
            <person name="Bougher N.L."/>
            <person name="Buchanan P."/>
            <person name="Buyck B."/>
            <person name="Bense V."/>
            <person name="Catcheside P."/>
            <person name="Chovatia M."/>
            <person name="Cooper J."/>
            <person name="Damon W."/>
            <person name="Desjardin D."/>
            <person name="Finy P."/>
            <person name="Geml J."/>
            <person name="Haridas S."/>
            <person name="Hughes K."/>
            <person name="Justo A."/>
            <person name="Karasinski D."/>
            <person name="Kautmanova I."/>
            <person name="Kiss B."/>
            <person name="Kocsube S."/>
            <person name="Kotiranta H."/>
            <person name="LaButti K.M."/>
            <person name="Lechner B.E."/>
            <person name="Liimatainen K."/>
            <person name="Lipzen A."/>
            <person name="Lukacs Z."/>
            <person name="Mihaltcheva S."/>
            <person name="Morgado L.N."/>
            <person name="Niskanen T."/>
            <person name="Noordeloos M.E."/>
            <person name="Ohm R.A."/>
            <person name="Ortiz-Santana B."/>
            <person name="Ovrebo C."/>
            <person name="Racz N."/>
            <person name="Riley R."/>
            <person name="Savchenko A."/>
            <person name="Shiryaev A."/>
            <person name="Soop K."/>
            <person name="Spirin V."/>
            <person name="Szebenyi C."/>
            <person name="Tomsovsky M."/>
            <person name="Tulloss R.E."/>
            <person name="Uehling J."/>
            <person name="Grigoriev I.V."/>
            <person name="Vagvolgyi C."/>
            <person name="Papp T."/>
            <person name="Martin F.M."/>
            <person name="Miettinen O."/>
            <person name="Hibbett D.S."/>
            <person name="Nagy L.G."/>
        </authorList>
    </citation>
    <scope>NUCLEOTIDE SEQUENCE [LARGE SCALE GENOMIC DNA]</scope>
    <source>
        <strain evidence="4 5">HHB13444</strain>
    </source>
</reference>
<keyword evidence="2" id="KW-1133">Transmembrane helix</keyword>
<evidence type="ECO:0000256" key="2">
    <source>
        <dbReference type="SAM" id="Phobius"/>
    </source>
</evidence>